<comment type="caution">
    <text evidence="1">The sequence shown here is derived from an EMBL/GenBank/DDBJ whole genome shotgun (WGS) entry which is preliminary data.</text>
</comment>
<sequence length="99" mass="11554">MQGCCVTGPYLLRHSPRFAGINKEGKQLEAEFHRNYIHGGHLLIFLPESICISQEEYVSIFRTTEKYQSHFSDYLNKGPSRRSYVELYICNIRAPETRL</sequence>
<accession>A0ABD1AYZ0</accession>
<evidence type="ECO:0000313" key="1">
    <source>
        <dbReference type="EMBL" id="KAL1211903.1"/>
    </source>
</evidence>
<keyword evidence="2" id="KW-1185">Reference proteome</keyword>
<gene>
    <name evidence="1" type="ORF">V5N11_023882</name>
</gene>
<reference evidence="1 2" key="1">
    <citation type="submission" date="2024-04" db="EMBL/GenBank/DDBJ databases">
        <title>Genome assembly C_amara_ONT_v2.</title>
        <authorList>
            <person name="Yant L."/>
            <person name="Moore C."/>
            <person name="Slenker M."/>
        </authorList>
    </citation>
    <scope>NUCLEOTIDE SEQUENCE [LARGE SCALE GENOMIC DNA]</scope>
    <source>
        <tissue evidence="1">Leaf</tissue>
    </source>
</reference>
<dbReference type="AlphaFoldDB" id="A0ABD1AYZ0"/>
<dbReference type="Proteomes" id="UP001558713">
    <property type="component" value="Unassembled WGS sequence"/>
</dbReference>
<dbReference type="EMBL" id="JBANAX010000379">
    <property type="protein sequence ID" value="KAL1211903.1"/>
    <property type="molecule type" value="Genomic_DNA"/>
</dbReference>
<name>A0ABD1AYZ0_CARAN</name>
<organism evidence="1 2">
    <name type="scientific">Cardamine amara subsp. amara</name>
    <dbReference type="NCBI Taxonomy" id="228776"/>
    <lineage>
        <taxon>Eukaryota</taxon>
        <taxon>Viridiplantae</taxon>
        <taxon>Streptophyta</taxon>
        <taxon>Embryophyta</taxon>
        <taxon>Tracheophyta</taxon>
        <taxon>Spermatophyta</taxon>
        <taxon>Magnoliopsida</taxon>
        <taxon>eudicotyledons</taxon>
        <taxon>Gunneridae</taxon>
        <taxon>Pentapetalae</taxon>
        <taxon>rosids</taxon>
        <taxon>malvids</taxon>
        <taxon>Brassicales</taxon>
        <taxon>Brassicaceae</taxon>
        <taxon>Cardamineae</taxon>
        <taxon>Cardamine</taxon>
    </lineage>
</organism>
<evidence type="ECO:0000313" key="2">
    <source>
        <dbReference type="Proteomes" id="UP001558713"/>
    </source>
</evidence>
<dbReference type="Gene3D" id="3.30.420.100">
    <property type="match status" value="1"/>
</dbReference>
<protein>
    <submittedName>
        <fullName evidence="1">Large ribosomal subunit protein uL18z</fullName>
    </submittedName>
</protein>
<proteinExistence type="predicted"/>